<gene>
    <name evidence="2" type="ORF">IDAT_05555</name>
</gene>
<dbReference type="Gene3D" id="2.40.160.20">
    <property type="match status" value="1"/>
</dbReference>
<dbReference type="STRING" id="1517416.IDAT_05555"/>
<evidence type="ECO:0000313" key="3">
    <source>
        <dbReference type="Proteomes" id="UP000053718"/>
    </source>
</evidence>
<keyword evidence="3" id="KW-1185">Reference proteome</keyword>
<dbReference type="EMBL" id="JPIN01000005">
    <property type="protein sequence ID" value="KFZ29141.1"/>
    <property type="molecule type" value="Genomic_DNA"/>
</dbReference>
<dbReference type="AlphaFoldDB" id="A0A094J972"/>
<protein>
    <recommendedName>
        <fullName evidence="4">Lipid A deacylase</fullName>
    </recommendedName>
</protein>
<name>A0A094J972_9GAMM</name>
<dbReference type="Pfam" id="PF09411">
    <property type="entry name" value="PagL"/>
    <property type="match status" value="1"/>
</dbReference>
<organism evidence="2 3">
    <name type="scientific">Pseudidiomarina atlantica</name>
    <dbReference type="NCBI Taxonomy" id="1517416"/>
    <lineage>
        <taxon>Bacteria</taxon>
        <taxon>Pseudomonadati</taxon>
        <taxon>Pseudomonadota</taxon>
        <taxon>Gammaproteobacteria</taxon>
        <taxon>Alteromonadales</taxon>
        <taxon>Idiomarinaceae</taxon>
        <taxon>Pseudidiomarina</taxon>
    </lineage>
</organism>
<dbReference type="eggNOG" id="COG3637">
    <property type="taxonomic scope" value="Bacteria"/>
</dbReference>
<reference evidence="2 3" key="1">
    <citation type="submission" date="2014-06" db="EMBL/GenBank/DDBJ databases">
        <title>Draft genome sequence of Idiomarina sp. MCCC 1A10513.</title>
        <authorList>
            <person name="Du J."/>
            <person name="Lai Q."/>
            <person name="Shao Z."/>
        </authorList>
    </citation>
    <scope>NUCLEOTIDE SEQUENCE [LARGE SCALE GENOMIC DNA]</scope>
    <source>
        <strain evidence="2 3">MCCC 1A10513</strain>
    </source>
</reference>
<dbReference type="InterPro" id="IPR018550">
    <property type="entry name" value="Lipid-A_deacylase-rel"/>
</dbReference>
<evidence type="ECO:0008006" key="4">
    <source>
        <dbReference type="Google" id="ProtNLM"/>
    </source>
</evidence>
<proteinExistence type="predicted"/>
<sequence length="184" mass="20480">MNKKLIVPTLFLSLTTSLSADAADFIEEVQIGGAYSSDQLFGARLGLRSIDASEQLLSPELLDWIGSPKLYFEGAVNVWRDSNNADDKLTALTLSPVFQWHLTGAERPLYLEAGIGVSALDSTTLGDRKLSIHFQFEDRLALSWQYSPNSKARLTLGYTHYSQADLSRPNDGLDFFNLTWSYPL</sequence>
<accession>A0A094J972</accession>
<feature type="signal peptide" evidence="1">
    <location>
        <begin position="1"/>
        <end position="22"/>
    </location>
</feature>
<evidence type="ECO:0000313" key="2">
    <source>
        <dbReference type="EMBL" id="KFZ29141.1"/>
    </source>
</evidence>
<feature type="chain" id="PRO_5001900476" description="Lipid A deacylase" evidence="1">
    <location>
        <begin position="23"/>
        <end position="184"/>
    </location>
</feature>
<keyword evidence="1" id="KW-0732">Signal</keyword>
<dbReference type="Proteomes" id="UP000053718">
    <property type="component" value="Unassembled WGS sequence"/>
</dbReference>
<evidence type="ECO:0000256" key="1">
    <source>
        <dbReference type="SAM" id="SignalP"/>
    </source>
</evidence>
<comment type="caution">
    <text evidence="2">The sequence shown here is derived from an EMBL/GenBank/DDBJ whole genome shotgun (WGS) entry which is preliminary data.</text>
</comment>